<dbReference type="Pfam" id="PF01814">
    <property type="entry name" value="Hemerythrin"/>
    <property type="match status" value="1"/>
</dbReference>
<feature type="transmembrane region" description="Helical" evidence="6">
    <location>
        <begin position="60"/>
        <end position="81"/>
    </location>
</feature>
<dbReference type="CDD" id="cd12107">
    <property type="entry name" value="Hemerythrin"/>
    <property type="match status" value="1"/>
</dbReference>
<feature type="transmembrane region" description="Helical" evidence="6">
    <location>
        <begin position="35"/>
        <end position="54"/>
    </location>
</feature>
<evidence type="ECO:0000313" key="9">
    <source>
        <dbReference type="Proteomes" id="UP001272325"/>
    </source>
</evidence>
<dbReference type="Gene3D" id="1.20.120.50">
    <property type="entry name" value="Hemerythrin-like"/>
    <property type="match status" value="1"/>
</dbReference>
<comment type="caution">
    <text evidence="8">The sequence shown here is derived from an EMBL/GenBank/DDBJ whole genome shotgun (WGS) entry which is preliminary data.</text>
</comment>
<reference evidence="8 9" key="1">
    <citation type="submission" date="2023-11" db="EMBL/GenBank/DDBJ databases">
        <title>Plant-associative lifestyle of Vibrio porteresiae and its evolutionary dynamics.</title>
        <authorList>
            <person name="Rameshkumar N."/>
            <person name="Kirti K."/>
        </authorList>
    </citation>
    <scope>NUCLEOTIDE SEQUENCE [LARGE SCALE GENOMIC DNA]</scope>
    <source>
        <strain evidence="8 9">MSSRF60</strain>
    </source>
</reference>
<dbReference type="EC" id="2.7.7.65" evidence="2"/>
<feature type="transmembrane region" description="Helical" evidence="6">
    <location>
        <begin position="182"/>
        <end position="207"/>
    </location>
</feature>
<gene>
    <name evidence="8" type="ORF">SBW85_17165</name>
</gene>
<proteinExistence type="inferred from homology"/>
<dbReference type="RefSeq" id="WP_171137101.1">
    <property type="nucleotide sequence ID" value="NZ_AP024894.1"/>
</dbReference>
<dbReference type="InterPro" id="IPR000160">
    <property type="entry name" value="GGDEF_dom"/>
</dbReference>
<keyword evidence="3" id="KW-0479">Metal-binding</keyword>
<dbReference type="CDD" id="cd01949">
    <property type="entry name" value="GGDEF"/>
    <property type="match status" value="1"/>
</dbReference>
<dbReference type="GO" id="GO:0052621">
    <property type="term" value="F:diguanylate cyclase activity"/>
    <property type="evidence" value="ECO:0007669"/>
    <property type="project" value="UniProtKB-EC"/>
</dbReference>
<dbReference type="SUPFAM" id="SSF55073">
    <property type="entry name" value="Nucleotide cyclase"/>
    <property type="match status" value="1"/>
</dbReference>
<evidence type="ECO:0000256" key="4">
    <source>
        <dbReference type="ARBA" id="ARBA00023004"/>
    </source>
</evidence>
<name>A0ABU4ILK2_9VIBR</name>
<evidence type="ECO:0000256" key="5">
    <source>
        <dbReference type="ARBA" id="ARBA00034247"/>
    </source>
</evidence>
<keyword evidence="6" id="KW-1133">Transmembrane helix</keyword>
<comment type="catalytic activity">
    <reaction evidence="5">
        <text>2 GTP = 3',3'-c-di-GMP + 2 diphosphate</text>
        <dbReference type="Rhea" id="RHEA:24898"/>
        <dbReference type="ChEBI" id="CHEBI:33019"/>
        <dbReference type="ChEBI" id="CHEBI:37565"/>
        <dbReference type="ChEBI" id="CHEBI:58805"/>
        <dbReference type="EC" id="2.7.7.65"/>
    </reaction>
</comment>
<dbReference type="Gene3D" id="3.30.70.270">
    <property type="match status" value="1"/>
</dbReference>
<keyword evidence="4" id="KW-0408">Iron</keyword>
<evidence type="ECO:0000256" key="1">
    <source>
        <dbReference type="ARBA" id="ARBA00010587"/>
    </source>
</evidence>
<dbReference type="EMBL" id="JAWRCN010000002">
    <property type="protein sequence ID" value="MDW6019430.1"/>
    <property type="molecule type" value="Genomic_DNA"/>
</dbReference>
<feature type="transmembrane region" description="Helical" evidence="6">
    <location>
        <begin position="6"/>
        <end position="23"/>
    </location>
</feature>
<keyword evidence="8" id="KW-0548">Nucleotidyltransferase</keyword>
<organism evidence="8 9">
    <name type="scientific">Vibrio plantisponsor</name>
    <dbReference type="NCBI Taxonomy" id="664643"/>
    <lineage>
        <taxon>Bacteria</taxon>
        <taxon>Pseudomonadati</taxon>
        <taxon>Pseudomonadota</taxon>
        <taxon>Gammaproteobacteria</taxon>
        <taxon>Vibrionales</taxon>
        <taxon>Vibrionaceae</taxon>
        <taxon>Vibrio</taxon>
    </lineage>
</organism>
<dbReference type="InterPro" id="IPR035938">
    <property type="entry name" value="Hemerythrin-like_sf"/>
</dbReference>
<evidence type="ECO:0000259" key="7">
    <source>
        <dbReference type="PROSITE" id="PS50887"/>
    </source>
</evidence>
<accession>A0ABU4ILK2</accession>
<evidence type="ECO:0000256" key="6">
    <source>
        <dbReference type="SAM" id="Phobius"/>
    </source>
</evidence>
<dbReference type="PROSITE" id="PS50887">
    <property type="entry name" value="GGDEF"/>
    <property type="match status" value="1"/>
</dbReference>
<dbReference type="PROSITE" id="PS00550">
    <property type="entry name" value="HEMERYTHRINS"/>
    <property type="match status" value="1"/>
</dbReference>
<keyword evidence="8" id="KW-0808">Transferase</keyword>
<dbReference type="PANTHER" id="PTHR45138">
    <property type="entry name" value="REGULATORY COMPONENTS OF SENSORY TRANSDUCTION SYSTEM"/>
    <property type="match status" value="1"/>
</dbReference>
<comment type="similarity">
    <text evidence="1">Belongs to the hemerythrin family.</text>
</comment>
<dbReference type="InterPro" id="IPR012827">
    <property type="entry name" value="Hemerythrin_metal-bd"/>
</dbReference>
<dbReference type="InterPro" id="IPR029787">
    <property type="entry name" value="Nucleotide_cyclase"/>
</dbReference>
<dbReference type="InterPro" id="IPR043128">
    <property type="entry name" value="Rev_trsase/Diguanyl_cyclase"/>
</dbReference>
<keyword evidence="9" id="KW-1185">Reference proteome</keyword>
<dbReference type="PANTHER" id="PTHR45138:SF9">
    <property type="entry name" value="DIGUANYLATE CYCLASE DGCM-RELATED"/>
    <property type="match status" value="1"/>
</dbReference>
<dbReference type="InterPro" id="IPR012312">
    <property type="entry name" value="Hemerythrin-like"/>
</dbReference>
<sequence length="517" mass="57860">MTIHIPTIFLIIIATAGTLTLSVGSVTRAKEQKELLLWTIGLALHTLVYILFFLRGQIPAFFSVLVANAALSASYSFFTAAIGEFLHRRISKVLLVGPPLVLAVIFPFLMDDISARIIVSCLIFSIQCAWALSILMNRKRVVSGRGKYLVVAGLTVIIAVLSVRVLSVIIKPGDISSMLHQTPVQVATFFGAFMSLILLSNGFVLMIKERADEHILQMAMKDRLTGVWNRVRLEEEAPQEIAKLERYGHPTSLLMVDLDHFKQVNDKYGHATGDLVLKEFCAVVQSCIRTTDILARWGGEEFVVLLPNSGFASSAPLAERIRSAVEKHEFPYGLSVTTSIGIASCQPSDSWSSWLDRADQALYRAKSTGRNRVEVENTPTQSDTSKTNIVELVWRPAYESGNAVIDAQHRALLEHSNILLQAILDNRDKSGISKLVDCLISAIEQHFNDEETILQKAGYLDCKHHIELHAKLIERARRLSKLFFDGQVSESELLHFIMYEMVTQHILIEDRKYFPML</sequence>
<keyword evidence="6" id="KW-0472">Membrane</keyword>
<protein>
    <recommendedName>
        <fullName evidence="2">diguanylate cyclase</fullName>
        <ecNumber evidence="2">2.7.7.65</ecNumber>
    </recommendedName>
</protein>
<dbReference type="InterPro" id="IPR050469">
    <property type="entry name" value="Diguanylate_Cyclase"/>
</dbReference>
<keyword evidence="6" id="KW-0812">Transmembrane</keyword>
<dbReference type="InterPro" id="IPR016131">
    <property type="entry name" value="Haemerythrin_Fe_BS"/>
</dbReference>
<dbReference type="SUPFAM" id="SSF47188">
    <property type="entry name" value="Hemerythrin-like"/>
    <property type="match status" value="1"/>
</dbReference>
<evidence type="ECO:0000313" key="8">
    <source>
        <dbReference type="EMBL" id="MDW6019430.1"/>
    </source>
</evidence>
<feature type="domain" description="GGDEF" evidence="7">
    <location>
        <begin position="249"/>
        <end position="378"/>
    </location>
</feature>
<dbReference type="NCBIfam" id="TIGR00254">
    <property type="entry name" value="GGDEF"/>
    <property type="match status" value="1"/>
</dbReference>
<feature type="transmembrane region" description="Helical" evidence="6">
    <location>
        <begin position="93"/>
        <end position="110"/>
    </location>
</feature>
<dbReference type="NCBIfam" id="TIGR02481">
    <property type="entry name" value="hemeryth_dom"/>
    <property type="match status" value="1"/>
</dbReference>
<dbReference type="Pfam" id="PF00990">
    <property type="entry name" value="GGDEF"/>
    <property type="match status" value="1"/>
</dbReference>
<evidence type="ECO:0000256" key="2">
    <source>
        <dbReference type="ARBA" id="ARBA00012528"/>
    </source>
</evidence>
<feature type="transmembrane region" description="Helical" evidence="6">
    <location>
        <begin position="148"/>
        <end position="170"/>
    </location>
</feature>
<dbReference type="SMART" id="SM00267">
    <property type="entry name" value="GGDEF"/>
    <property type="match status" value="1"/>
</dbReference>
<feature type="transmembrane region" description="Helical" evidence="6">
    <location>
        <begin position="116"/>
        <end position="136"/>
    </location>
</feature>
<evidence type="ECO:0000256" key="3">
    <source>
        <dbReference type="ARBA" id="ARBA00022723"/>
    </source>
</evidence>
<dbReference type="Proteomes" id="UP001272325">
    <property type="component" value="Unassembled WGS sequence"/>
</dbReference>